<dbReference type="Proteomes" id="UP000033900">
    <property type="component" value="Unassembled WGS sequence"/>
</dbReference>
<keyword evidence="8" id="KW-1185">Reference proteome</keyword>
<organism evidence="7 8">
    <name type="scientific">Microbacterium hydrocarbonoxydans</name>
    <dbReference type="NCBI Taxonomy" id="273678"/>
    <lineage>
        <taxon>Bacteria</taxon>
        <taxon>Bacillati</taxon>
        <taxon>Actinomycetota</taxon>
        <taxon>Actinomycetes</taxon>
        <taxon>Micrococcales</taxon>
        <taxon>Microbacteriaceae</taxon>
        <taxon>Microbacterium</taxon>
    </lineage>
</organism>
<comment type="similarity">
    <text evidence="1">Belongs to the SMC family. SbcC subfamily.</text>
</comment>
<protein>
    <recommendedName>
        <fullName evidence="3">Nuclease SbcCD subunit C</fullName>
    </recommendedName>
</protein>
<evidence type="ECO:0000313" key="7">
    <source>
        <dbReference type="EMBL" id="KJL47437.1"/>
    </source>
</evidence>
<dbReference type="SUPFAM" id="SSF52540">
    <property type="entry name" value="P-loop containing nucleoside triphosphate hydrolases"/>
    <property type="match status" value="1"/>
</dbReference>
<name>A0A0M2HL11_9MICO</name>
<dbReference type="PATRIC" id="fig|273678.4.peg.2234"/>
<feature type="region of interest" description="Disordered" evidence="5">
    <location>
        <begin position="543"/>
        <end position="614"/>
    </location>
</feature>
<evidence type="ECO:0000256" key="1">
    <source>
        <dbReference type="ARBA" id="ARBA00006930"/>
    </source>
</evidence>
<feature type="coiled-coil region" evidence="4">
    <location>
        <begin position="281"/>
        <end position="335"/>
    </location>
</feature>
<feature type="coiled-coil region" evidence="4">
    <location>
        <begin position="406"/>
        <end position="433"/>
    </location>
</feature>
<gene>
    <name evidence="7" type="primary">sbcC</name>
    <name evidence="7" type="ORF">RS84_02231</name>
</gene>
<evidence type="ECO:0000313" key="8">
    <source>
        <dbReference type="Proteomes" id="UP000033900"/>
    </source>
</evidence>
<evidence type="ECO:0000256" key="5">
    <source>
        <dbReference type="SAM" id="MobiDB-lite"/>
    </source>
</evidence>
<proteinExistence type="inferred from homology"/>
<dbReference type="Gene3D" id="3.40.50.300">
    <property type="entry name" value="P-loop containing nucleotide triphosphate hydrolases"/>
    <property type="match status" value="2"/>
</dbReference>
<feature type="compositionally biased region" description="Basic and acidic residues" evidence="5">
    <location>
        <begin position="563"/>
        <end position="578"/>
    </location>
</feature>
<feature type="compositionally biased region" description="Low complexity" evidence="5">
    <location>
        <begin position="579"/>
        <end position="594"/>
    </location>
</feature>
<dbReference type="RefSeq" id="WP_045257826.1">
    <property type="nucleotide sequence ID" value="NZ_JYJB01000009.1"/>
</dbReference>
<comment type="subunit">
    <text evidence="2">Heterodimer of SbcC and SbcD.</text>
</comment>
<dbReference type="Pfam" id="PF13558">
    <property type="entry name" value="SbcC_Walker_B"/>
    <property type="match status" value="1"/>
</dbReference>
<dbReference type="PANTHER" id="PTHR32114:SF2">
    <property type="entry name" value="ABC TRANSPORTER ABCH.3"/>
    <property type="match status" value="1"/>
</dbReference>
<evidence type="ECO:0000256" key="2">
    <source>
        <dbReference type="ARBA" id="ARBA00011322"/>
    </source>
</evidence>
<accession>A0A0M2HL11</accession>
<reference evidence="7 8" key="1">
    <citation type="submission" date="2015-02" db="EMBL/GenBank/DDBJ databases">
        <title>Draft genome sequences of ten Microbacterium spp. with emphasis on heavy metal contaminated environments.</title>
        <authorList>
            <person name="Corretto E."/>
        </authorList>
    </citation>
    <scope>NUCLEOTIDE SEQUENCE [LARGE SCALE GENOMIC DNA]</scope>
    <source>
        <strain evidence="7 8">SA35</strain>
    </source>
</reference>
<feature type="coiled-coil region" evidence="4">
    <location>
        <begin position="485"/>
        <end position="519"/>
    </location>
</feature>
<feature type="domain" description="Rad50/SbcC-type AAA" evidence="6">
    <location>
        <begin position="5"/>
        <end position="183"/>
    </location>
</feature>
<dbReference type="STRING" id="273678.RS84_02231"/>
<keyword evidence="4" id="KW-0175">Coiled coil</keyword>
<evidence type="ECO:0000256" key="3">
    <source>
        <dbReference type="ARBA" id="ARBA00013368"/>
    </source>
</evidence>
<dbReference type="GO" id="GO:0016887">
    <property type="term" value="F:ATP hydrolysis activity"/>
    <property type="evidence" value="ECO:0007669"/>
    <property type="project" value="InterPro"/>
</dbReference>
<evidence type="ECO:0000259" key="6">
    <source>
        <dbReference type="Pfam" id="PF13476"/>
    </source>
</evidence>
<dbReference type="InterPro" id="IPR027417">
    <property type="entry name" value="P-loop_NTPase"/>
</dbReference>
<dbReference type="Pfam" id="PF13476">
    <property type="entry name" value="AAA_23"/>
    <property type="match status" value="1"/>
</dbReference>
<comment type="caution">
    <text evidence="7">The sequence shown here is derived from an EMBL/GenBank/DDBJ whole genome shotgun (WGS) entry which is preliminary data.</text>
</comment>
<dbReference type="InterPro" id="IPR038729">
    <property type="entry name" value="Rad50/SbcC_AAA"/>
</dbReference>
<dbReference type="PANTHER" id="PTHR32114">
    <property type="entry name" value="ABC TRANSPORTER ABCH.3"/>
    <property type="match status" value="1"/>
</dbReference>
<evidence type="ECO:0000256" key="4">
    <source>
        <dbReference type="SAM" id="Coils"/>
    </source>
</evidence>
<feature type="compositionally biased region" description="Low complexity" evidence="5">
    <location>
        <begin position="602"/>
        <end position="611"/>
    </location>
</feature>
<dbReference type="OrthoDB" id="9795626at2"/>
<dbReference type="EMBL" id="JYJB01000009">
    <property type="protein sequence ID" value="KJL47437.1"/>
    <property type="molecule type" value="Genomic_DNA"/>
</dbReference>
<sequence length="1015" mass="108368">MRLHRLEVEGFGPFRSRQKVDFDAFADDGIFLIAGRTGAGKSSILDAVCFGLYGGVPRYDGGEKRVRSDHSDPDEISEVVVEFSTPAGRFRVTRSPEYLRPAKRGGGMTKQVAGVALDEWTDAGWVGRAARAVDVANELDEILQLSREQFLQVILLAQNRFSEFLLANSKDRQALLRRLFGTERFEDVQIRFDARRRAAEQALGGRLATVGARLEEAERLATDAELWGDGNASAADADGSATTSVLLAAPRTEATTEERLDDLRRARSRAEYRAERRAADRDDAEARLTAADAALTAARDDRRAQAERDRARGALARLEDEAADISVAAGELRDARAAESLRATITAAAKAAAAADAAAGVERDARVRWESLDERGGTAADTENEPSDLRTWVSERIKAMGAWERAAELEAGAAALARELETSQQRVAAASARLEERAAERAALPEQLAATALARDEARRIADRAGDLALVRDRASVRLTAAREVVRLTAEHDAAERALAEASAALAAEQGALAELRRRRLDGFAGELASALVDSEPCPVCGSAEHPAPAMHSDPVSAEDVAEAERIRDAAAERERAAAEASSNLRAEAAAAASRAEERTVEAAQAEQAAADDAHAKSLEAAGEVVRLEEQLAGLQLRVEQLEAQRASDEAESAAAREELALLQQRSTDAAAQIAEARGEFETVAERIADTETRIAVSRGLAEAIEERARRVSAAAEAQAELEAALDASDFADVGAAERALRSRSEQEALQSRMDEHSAQLGKEKATLLELELLTLPEEPIDVAPAEAAASSARAAWMAAVDVATKAENTAQQLAGLIESATAEHRATAADAAEYDVLRGLADTIAGRGSNTHKMTLETFVLAAELEEIVQAANRRLHDMSTGRYQLRHSDALAARGAASGLGIVVYDAFTGQSRPAQSLSGGETFLSSLALALGLAEVVTSRAGGIRLDTLFIDEGFGSLDGDTLEVAMRTLDELRQGGRTVGVISHVEAMQEQIPAQLLVRATPEGPSVIETR</sequence>
<dbReference type="AlphaFoldDB" id="A0A0M2HL11"/>
<dbReference type="GO" id="GO:0006302">
    <property type="term" value="P:double-strand break repair"/>
    <property type="evidence" value="ECO:0007669"/>
    <property type="project" value="InterPro"/>
</dbReference>